<dbReference type="InterPro" id="IPR025246">
    <property type="entry name" value="IS30-like_HTH"/>
</dbReference>
<dbReference type="Pfam" id="PF13936">
    <property type="entry name" value="HTH_38"/>
    <property type="match status" value="1"/>
</dbReference>
<reference evidence="2 3" key="1">
    <citation type="journal article" date="2016" name="J. Microbiol.">
        <title>Dankookia rubra gen. nov., sp. nov., an alphaproteobacterium isolated from sediment of a shallow stream.</title>
        <authorList>
            <person name="Kim W.H."/>
            <person name="Kim D.H."/>
            <person name="Kang K."/>
            <person name="Ahn T.Y."/>
        </authorList>
    </citation>
    <scope>NUCLEOTIDE SEQUENCE [LARGE SCALE GENOMIC DNA]</scope>
    <source>
        <strain evidence="2 3">JCM30602</strain>
    </source>
</reference>
<dbReference type="PANTHER" id="PTHR10948">
    <property type="entry name" value="TRANSPOSASE"/>
    <property type="match status" value="1"/>
</dbReference>
<accession>A0A4R5PVC0</accession>
<dbReference type="Proteomes" id="UP000295096">
    <property type="component" value="Unassembled WGS sequence"/>
</dbReference>
<dbReference type="AlphaFoldDB" id="A0A4R5PVC0"/>
<sequence>MPPKILGPSSKPLSERYLSLAEREEIALLRAQGCGVRETARRLGRAASTISRELRRNAATRCGNLEYRATTAQWHAERAARHPKPVKLAESPTLRMYVQDRLAGDVVGPGGAKVRGPLVQWKGRRHGPRQHRRWGKAWSP</sequence>
<dbReference type="OrthoDB" id="9803231at2"/>
<proteinExistence type="predicted"/>
<evidence type="ECO:0000313" key="3">
    <source>
        <dbReference type="Proteomes" id="UP000295096"/>
    </source>
</evidence>
<dbReference type="EMBL" id="SMSJ01000354">
    <property type="protein sequence ID" value="TDH50015.1"/>
    <property type="molecule type" value="Genomic_DNA"/>
</dbReference>
<name>A0A4R5PVC0_9PROT</name>
<comment type="caution">
    <text evidence="2">The sequence shown here is derived from an EMBL/GenBank/DDBJ whole genome shotgun (WGS) entry which is preliminary data.</text>
</comment>
<dbReference type="InterPro" id="IPR051917">
    <property type="entry name" value="Transposase-Integrase"/>
</dbReference>
<dbReference type="GO" id="GO:0004803">
    <property type="term" value="F:transposase activity"/>
    <property type="evidence" value="ECO:0007669"/>
    <property type="project" value="TreeGrafter"/>
</dbReference>
<dbReference type="PANTHER" id="PTHR10948:SF23">
    <property type="entry name" value="TRANSPOSASE INSI FOR INSERTION SEQUENCE ELEMENT IS30A-RELATED"/>
    <property type="match status" value="1"/>
</dbReference>
<dbReference type="Gene3D" id="1.10.10.60">
    <property type="entry name" value="Homeodomain-like"/>
    <property type="match status" value="1"/>
</dbReference>
<feature type="non-terminal residue" evidence="2">
    <location>
        <position position="140"/>
    </location>
</feature>
<feature type="domain" description="Transposase IS30-like HTH" evidence="1">
    <location>
        <begin position="16"/>
        <end position="57"/>
    </location>
</feature>
<protein>
    <submittedName>
        <fullName evidence="2">Helix-turn-helix domain-containing protein</fullName>
    </submittedName>
</protein>
<evidence type="ECO:0000313" key="2">
    <source>
        <dbReference type="EMBL" id="TDH50015.1"/>
    </source>
</evidence>
<keyword evidence="3" id="KW-1185">Reference proteome</keyword>
<dbReference type="GO" id="GO:0005829">
    <property type="term" value="C:cytosol"/>
    <property type="evidence" value="ECO:0007669"/>
    <property type="project" value="TreeGrafter"/>
</dbReference>
<gene>
    <name evidence="2" type="ORF">E2C06_36960</name>
</gene>
<evidence type="ECO:0000259" key="1">
    <source>
        <dbReference type="Pfam" id="PF13936"/>
    </source>
</evidence>
<organism evidence="2 3">
    <name type="scientific">Dankookia rubra</name>
    <dbReference type="NCBI Taxonomy" id="1442381"/>
    <lineage>
        <taxon>Bacteria</taxon>
        <taxon>Pseudomonadati</taxon>
        <taxon>Pseudomonadota</taxon>
        <taxon>Alphaproteobacteria</taxon>
        <taxon>Acetobacterales</taxon>
        <taxon>Roseomonadaceae</taxon>
        <taxon>Dankookia</taxon>
    </lineage>
</organism>
<dbReference type="GO" id="GO:0032196">
    <property type="term" value="P:transposition"/>
    <property type="evidence" value="ECO:0007669"/>
    <property type="project" value="TreeGrafter"/>
</dbReference>